<proteinExistence type="predicted"/>
<name>A0ABR1CXW3_NECAM</name>
<keyword evidence="2" id="KW-1185">Reference proteome</keyword>
<protein>
    <recommendedName>
        <fullName evidence="3">Mariner Mos1 transposase</fullName>
    </recommendedName>
</protein>
<evidence type="ECO:0000313" key="2">
    <source>
        <dbReference type="Proteomes" id="UP001303046"/>
    </source>
</evidence>
<dbReference type="PANTHER" id="PTHR46060:SF1">
    <property type="entry name" value="MARINER MOS1 TRANSPOSASE-LIKE PROTEIN"/>
    <property type="match status" value="1"/>
</dbReference>
<gene>
    <name evidence="1" type="primary">Necator_chrIII.g10790</name>
    <name evidence="1" type="ORF">RB195_010025</name>
</gene>
<dbReference type="InterPro" id="IPR036397">
    <property type="entry name" value="RNaseH_sf"/>
</dbReference>
<evidence type="ECO:0008006" key="3">
    <source>
        <dbReference type="Google" id="ProtNLM"/>
    </source>
</evidence>
<evidence type="ECO:0000313" key="1">
    <source>
        <dbReference type="EMBL" id="KAK6742508.1"/>
    </source>
</evidence>
<comment type="caution">
    <text evidence="1">The sequence shown here is derived from an EMBL/GenBank/DDBJ whole genome shotgun (WGS) entry which is preliminary data.</text>
</comment>
<dbReference type="PANTHER" id="PTHR46060">
    <property type="entry name" value="MARINER MOS1 TRANSPOSASE-LIKE PROTEIN"/>
    <property type="match status" value="1"/>
</dbReference>
<accession>A0ABR1CXW3</accession>
<reference evidence="1 2" key="1">
    <citation type="submission" date="2023-08" db="EMBL/GenBank/DDBJ databases">
        <title>A Necator americanus chromosomal reference genome.</title>
        <authorList>
            <person name="Ilik V."/>
            <person name="Petrzelkova K.J."/>
            <person name="Pardy F."/>
            <person name="Fuh T."/>
            <person name="Niatou-Singa F.S."/>
            <person name="Gouil Q."/>
            <person name="Baker L."/>
            <person name="Ritchie M.E."/>
            <person name="Jex A.R."/>
            <person name="Gazzola D."/>
            <person name="Li H."/>
            <person name="Toshio Fujiwara R."/>
            <person name="Zhan B."/>
            <person name="Aroian R.V."/>
            <person name="Pafco B."/>
            <person name="Schwarz E.M."/>
        </authorList>
    </citation>
    <scope>NUCLEOTIDE SEQUENCE [LARGE SCALE GENOMIC DNA]</scope>
    <source>
        <strain evidence="1 2">Aroian</strain>
        <tissue evidence="1">Whole animal</tissue>
    </source>
</reference>
<organism evidence="1 2">
    <name type="scientific">Necator americanus</name>
    <name type="common">Human hookworm</name>
    <dbReference type="NCBI Taxonomy" id="51031"/>
    <lineage>
        <taxon>Eukaryota</taxon>
        <taxon>Metazoa</taxon>
        <taxon>Ecdysozoa</taxon>
        <taxon>Nematoda</taxon>
        <taxon>Chromadorea</taxon>
        <taxon>Rhabditida</taxon>
        <taxon>Rhabditina</taxon>
        <taxon>Rhabditomorpha</taxon>
        <taxon>Strongyloidea</taxon>
        <taxon>Ancylostomatidae</taxon>
        <taxon>Bunostominae</taxon>
        <taxon>Necator</taxon>
    </lineage>
</organism>
<dbReference type="InterPro" id="IPR001888">
    <property type="entry name" value="Transposase_1"/>
</dbReference>
<dbReference type="InterPro" id="IPR052709">
    <property type="entry name" value="Transposase-MT_Hybrid"/>
</dbReference>
<dbReference type="Pfam" id="PF01359">
    <property type="entry name" value="Transposase_1"/>
    <property type="match status" value="1"/>
</dbReference>
<dbReference type="Gene3D" id="3.30.420.10">
    <property type="entry name" value="Ribonuclease H-like superfamily/Ribonuclease H"/>
    <property type="match status" value="1"/>
</dbReference>
<dbReference type="EMBL" id="JAVFWL010000003">
    <property type="protein sequence ID" value="KAK6742508.1"/>
    <property type="molecule type" value="Genomic_DNA"/>
</dbReference>
<dbReference type="Proteomes" id="UP001303046">
    <property type="component" value="Unassembled WGS sequence"/>
</dbReference>
<sequence length="142" mass="16035">MSLVSHISRCKHHIGSYYTVIPMWNYEKKAGGKDRSGRFPSNGDEPSKIAKAGFTAKRVLLCVLWDYKEIIHYELLPSGQAVNSDLYRQQMIRLKQAIDRKRPELALRKLLCSIKVTQAAHIFNDASEAPRAWMGSSTATAV</sequence>